<name>A0A9W6QA04_9ACTN</name>
<accession>A0A9W6QA04</accession>
<gene>
    <name evidence="2" type="ORF">Kpho02_54390</name>
</gene>
<evidence type="ECO:0000313" key="2">
    <source>
        <dbReference type="EMBL" id="GLW73140.1"/>
    </source>
</evidence>
<dbReference type="EMBL" id="BSSA01000022">
    <property type="protein sequence ID" value="GLW73140.1"/>
    <property type="molecule type" value="Genomic_DNA"/>
</dbReference>
<protein>
    <submittedName>
        <fullName evidence="2">Uncharacterized protein</fullName>
    </submittedName>
</protein>
<dbReference type="Proteomes" id="UP001165041">
    <property type="component" value="Unassembled WGS sequence"/>
</dbReference>
<feature type="region of interest" description="Disordered" evidence="1">
    <location>
        <begin position="42"/>
        <end position="72"/>
    </location>
</feature>
<comment type="caution">
    <text evidence="2">The sequence shown here is derived from an EMBL/GenBank/DDBJ whole genome shotgun (WGS) entry which is preliminary data.</text>
</comment>
<proteinExistence type="predicted"/>
<evidence type="ECO:0000313" key="3">
    <source>
        <dbReference type="Proteomes" id="UP001165041"/>
    </source>
</evidence>
<reference evidence="2" key="1">
    <citation type="submission" date="2023-02" db="EMBL/GenBank/DDBJ databases">
        <title>Kitasatospora phosalacinea NBRC 14627.</title>
        <authorList>
            <person name="Ichikawa N."/>
            <person name="Sato H."/>
            <person name="Tonouchi N."/>
        </authorList>
    </citation>
    <scope>NUCLEOTIDE SEQUENCE</scope>
    <source>
        <strain evidence="2">NBRC 14627</strain>
    </source>
</reference>
<dbReference type="AlphaFoldDB" id="A0A9W6QA04"/>
<sequence length="72" mass="7240">MSAFAPQGPDCSSSSQVVAVAAVALSGSVSSRDSVVQVLTRPTLRPDGPRGYGRVPTEGRWGPAMLGPVAGS</sequence>
<evidence type="ECO:0000256" key="1">
    <source>
        <dbReference type="SAM" id="MobiDB-lite"/>
    </source>
</evidence>
<organism evidence="2 3">
    <name type="scientific">Kitasatospora phosalacinea</name>
    <dbReference type="NCBI Taxonomy" id="2065"/>
    <lineage>
        <taxon>Bacteria</taxon>
        <taxon>Bacillati</taxon>
        <taxon>Actinomycetota</taxon>
        <taxon>Actinomycetes</taxon>
        <taxon>Kitasatosporales</taxon>
        <taxon>Streptomycetaceae</taxon>
        <taxon>Kitasatospora</taxon>
    </lineage>
</organism>